<evidence type="ECO:0000313" key="2">
    <source>
        <dbReference type="EMBL" id="EXJ12688.1"/>
    </source>
</evidence>
<dbReference type="STRING" id="1229521.D791_00029"/>
<gene>
    <name evidence="2" type="ORF">D791_00029</name>
</gene>
<evidence type="ECO:0000259" key="1">
    <source>
        <dbReference type="Pfam" id="PF07238"/>
    </source>
</evidence>
<dbReference type="Proteomes" id="UP000019464">
    <property type="component" value="Unassembled WGS sequence"/>
</dbReference>
<reference evidence="2 3" key="2">
    <citation type="journal article" date="2015" name="Syst. Appl. Microbiol.">
        <title>Nitrincola nitratireducens sp. nov. isolated from a haloalkaline crater lake.</title>
        <authorList>
            <person name="Singh A."/>
            <person name="Vaidya B."/>
            <person name="Tanuku N.R."/>
            <person name="Pinnaka A.K."/>
        </authorList>
    </citation>
    <scope>NUCLEOTIDE SEQUENCE [LARGE SCALE GENOMIC DNA]</scope>
    <source>
        <strain evidence="2 3">AK23</strain>
    </source>
</reference>
<dbReference type="EMBL" id="AONB01000001">
    <property type="protein sequence ID" value="EXJ12688.1"/>
    <property type="molecule type" value="Genomic_DNA"/>
</dbReference>
<accession>W9UZL3</accession>
<protein>
    <submittedName>
        <fullName evidence="2">Putative glycosyltransferase</fullName>
    </submittedName>
</protein>
<dbReference type="RefSeq" id="WP_036506277.1">
    <property type="nucleotide sequence ID" value="NZ_AONB01000001.1"/>
</dbReference>
<keyword evidence="2" id="KW-0808">Transferase</keyword>
<reference evidence="3" key="1">
    <citation type="submission" date="2012-11" db="EMBL/GenBank/DDBJ databases">
        <authorList>
            <person name="Singh A."/>
            <person name="Pinnaka A.K."/>
            <person name="Vaidya B."/>
        </authorList>
    </citation>
    <scope>NUCLEOTIDE SEQUENCE [LARGE SCALE GENOMIC DNA]</scope>
    <source>
        <strain evidence="3">AK23</strain>
    </source>
</reference>
<dbReference type="AlphaFoldDB" id="W9UZL3"/>
<dbReference type="Pfam" id="PF07238">
    <property type="entry name" value="PilZ"/>
    <property type="match status" value="1"/>
</dbReference>
<sequence>MKPQISLPDNKDDERRAYRMVPVQQDPIALYVDQHKVELQDLSTKGVAFTTARPLQGGQHMAKFSFLLEGKDITLHCRINIVHKSETRYAGKLVDLDVKDEKHLSQFILQCQKDAILRQKRAIN</sequence>
<evidence type="ECO:0000313" key="3">
    <source>
        <dbReference type="Proteomes" id="UP000019464"/>
    </source>
</evidence>
<dbReference type="GO" id="GO:0035438">
    <property type="term" value="F:cyclic-di-GMP binding"/>
    <property type="evidence" value="ECO:0007669"/>
    <property type="project" value="InterPro"/>
</dbReference>
<dbReference type="GO" id="GO:0016740">
    <property type="term" value="F:transferase activity"/>
    <property type="evidence" value="ECO:0007669"/>
    <property type="project" value="UniProtKB-KW"/>
</dbReference>
<comment type="caution">
    <text evidence="2">The sequence shown here is derived from an EMBL/GenBank/DDBJ whole genome shotgun (WGS) entry which is preliminary data.</text>
</comment>
<dbReference type="SUPFAM" id="SSF141371">
    <property type="entry name" value="PilZ domain-like"/>
    <property type="match status" value="1"/>
</dbReference>
<feature type="domain" description="PilZ" evidence="1">
    <location>
        <begin position="15"/>
        <end position="110"/>
    </location>
</feature>
<keyword evidence="3" id="KW-1185">Reference proteome</keyword>
<name>W9UZL3_9GAMM</name>
<organism evidence="2 3">
    <name type="scientific">Nitrincola nitratireducens</name>
    <dbReference type="NCBI Taxonomy" id="1229521"/>
    <lineage>
        <taxon>Bacteria</taxon>
        <taxon>Pseudomonadati</taxon>
        <taxon>Pseudomonadota</taxon>
        <taxon>Gammaproteobacteria</taxon>
        <taxon>Oceanospirillales</taxon>
        <taxon>Oceanospirillaceae</taxon>
        <taxon>Nitrincola</taxon>
    </lineage>
</organism>
<dbReference type="OrthoDB" id="6089683at2"/>
<proteinExistence type="predicted"/>
<dbReference type="InterPro" id="IPR009875">
    <property type="entry name" value="PilZ_domain"/>
</dbReference>
<dbReference type="Gene3D" id="2.40.10.220">
    <property type="entry name" value="predicted glycosyltransferase like domains"/>
    <property type="match status" value="1"/>
</dbReference>